<dbReference type="Proteomes" id="UP000823388">
    <property type="component" value="Chromosome 7N"/>
</dbReference>
<protein>
    <submittedName>
        <fullName evidence="1">Uncharacterized protein</fullName>
    </submittedName>
</protein>
<accession>A0A8T0PQ95</accession>
<name>A0A8T0PQ95_PANVG</name>
<evidence type="ECO:0000313" key="2">
    <source>
        <dbReference type="Proteomes" id="UP000823388"/>
    </source>
</evidence>
<gene>
    <name evidence="1" type="ORF">PVAP13_7NG089978</name>
</gene>
<dbReference type="AlphaFoldDB" id="A0A8T0PQ95"/>
<organism evidence="1 2">
    <name type="scientific">Panicum virgatum</name>
    <name type="common">Blackwell switchgrass</name>
    <dbReference type="NCBI Taxonomy" id="38727"/>
    <lineage>
        <taxon>Eukaryota</taxon>
        <taxon>Viridiplantae</taxon>
        <taxon>Streptophyta</taxon>
        <taxon>Embryophyta</taxon>
        <taxon>Tracheophyta</taxon>
        <taxon>Spermatophyta</taxon>
        <taxon>Magnoliopsida</taxon>
        <taxon>Liliopsida</taxon>
        <taxon>Poales</taxon>
        <taxon>Poaceae</taxon>
        <taxon>PACMAD clade</taxon>
        <taxon>Panicoideae</taxon>
        <taxon>Panicodae</taxon>
        <taxon>Paniceae</taxon>
        <taxon>Panicinae</taxon>
        <taxon>Panicum</taxon>
        <taxon>Panicum sect. Hiantes</taxon>
    </lineage>
</organism>
<reference evidence="1" key="1">
    <citation type="submission" date="2020-05" db="EMBL/GenBank/DDBJ databases">
        <title>WGS assembly of Panicum virgatum.</title>
        <authorList>
            <person name="Lovell J.T."/>
            <person name="Jenkins J."/>
            <person name="Shu S."/>
            <person name="Juenger T.E."/>
            <person name="Schmutz J."/>
        </authorList>
    </citation>
    <scope>NUCLEOTIDE SEQUENCE</scope>
    <source>
        <strain evidence="1">AP13</strain>
    </source>
</reference>
<proteinExistence type="predicted"/>
<keyword evidence="2" id="KW-1185">Reference proteome</keyword>
<dbReference type="SUPFAM" id="SSF49599">
    <property type="entry name" value="TRAF domain-like"/>
    <property type="match status" value="1"/>
</dbReference>
<comment type="caution">
    <text evidence="1">The sequence shown here is derived from an EMBL/GenBank/DDBJ whole genome shotgun (WGS) entry which is preliminary data.</text>
</comment>
<sequence>MSGGHAVAKLYFNCGHCGVALSDGAFTCDKMLSTNERCQHLLCESCARYHENYFNHDIFRARNLDYIISTGTFVCTFEGCARDIPAPLYSQHQRMCPYKILTCPVCNDGFALISLRTHFLREHQFNHYQLNYGYLNTSHNISNDRRYIFSGRRLTLCSSLQAQPFILYGLVHQLLLHLKRLLLHQRLQICN</sequence>
<dbReference type="EMBL" id="CM029050">
    <property type="protein sequence ID" value="KAG2564541.1"/>
    <property type="molecule type" value="Genomic_DNA"/>
</dbReference>
<evidence type="ECO:0000313" key="1">
    <source>
        <dbReference type="EMBL" id="KAG2564541.1"/>
    </source>
</evidence>